<dbReference type="Proteomes" id="UP000663193">
    <property type="component" value="Chromosome 8"/>
</dbReference>
<protein>
    <submittedName>
        <fullName evidence="1">Uncharacterized protein</fullName>
    </submittedName>
</protein>
<sequence length="80" mass="9005">MSHVSNTCAKKTLPINVQHLLTVPYTMISISPQYREARFRVKSRHDFNIIVIPPQSPIYKGHALDIGVISSNHFGGLYCP</sequence>
<evidence type="ECO:0000313" key="1">
    <source>
        <dbReference type="EMBL" id="QRC98337.1"/>
    </source>
</evidence>
<organism evidence="1 2">
    <name type="scientific">Phaeosphaeria nodorum (strain SN15 / ATCC MYA-4574 / FGSC 10173)</name>
    <name type="common">Glume blotch fungus</name>
    <name type="synonym">Parastagonospora nodorum</name>
    <dbReference type="NCBI Taxonomy" id="321614"/>
    <lineage>
        <taxon>Eukaryota</taxon>
        <taxon>Fungi</taxon>
        <taxon>Dikarya</taxon>
        <taxon>Ascomycota</taxon>
        <taxon>Pezizomycotina</taxon>
        <taxon>Dothideomycetes</taxon>
        <taxon>Pleosporomycetidae</taxon>
        <taxon>Pleosporales</taxon>
        <taxon>Pleosporineae</taxon>
        <taxon>Phaeosphaeriaceae</taxon>
        <taxon>Parastagonospora</taxon>
    </lineage>
</organism>
<gene>
    <name evidence="1" type="ORF">JI435_411900</name>
</gene>
<proteinExistence type="predicted"/>
<dbReference type="EMBL" id="CP069030">
    <property type="protein sequence ID" value="QRC98337.1"/>
    <property type="molecule type" value="Genomic_DNA"/>
</dbReference>
<keyword evidence="2" id="KW-1185">Reference proteome</keyword>
<name>A0A7U2I3U0_PHANO</name>
<evidence type="ECO:0000313" key="2">
    <source>
        <dbReference type="Proteomes" id="UP000663193"/>
    </source>
</evidence>
<dbReference type="VEuPathDB" id="FungiDB:JI435_411900"/>
<reference evidence="2" key="1">
    <citation type="journal article" date="2021" name="BMC Genomics">
        <title>Chromosome-level genome assembly and manually-curated proteome of model necrotroph Parastagonospora nodorum Sn15 reveals a genome-wide trove of candidate effector homologs, and redundancy of virulence-related functions within an accessory chromosome.</title>
        <authorList>
            <person name="Bertazzoni S."/>
            <person name="Jones D.A.B."/>
            <person name="Phan H.T."/>
            <person name="Tan K.-C."/>
            <person name="Hane J.K."/>
        </authorList>
    </citation>
    <scope>NUCLEOTIDE SEQUENCE [LARGE SCALE GENOMIC DNA]</scope>
    <source>
        <strain evidence="2">SN15 / ATCC MYA-4574 / FGSC 10173)</strain>
    </source>
</reference>
<dbReference type="AlphaFoldDB" id="A0A7U2I3U0"/>
<accession>A0A7U2I3U0</accession>